<dbReference type="EMBL" id="PCXL01000013">
    <property type="protein sequence ID" value="PIR37931.1"/>
    <property type="molecule type" value="Genomic_DNA"/>
</dbReference>
<keyword evidence="1" id="KW-1133">Transmembrane helix</keyword>
<organism evidence="2 3">
    <name type="scientific">Candidatus Zambryskibacteria bacterium CG10_big_fil_rev_8_21_14_0_10_42_12</name>
    <dbReference type="NCBI Taxonomy" id="1975115"/>
    <lineage>
        <taxon>Bacteria</taxon>
        <taxon>Candidatus Zambryskiibacteriota</taxon>
    </lineage>
</organism>
<protein>
    <submittedName>
        <fullName evidence="2">Uncharacterized protein</fullName>
    </submittedName>
</protein>
<evidence type="ECO:0000313" key="3">
    <source>
        <dbReference type="Proteomes" id="UP000231333"/>
    </source>
</evidence>
<name>A0A2H0QUG8_9BACT</name>
<sequence>METFFTQSNLLVLLGTTCAVFILVSIIFYYHWRKYSDRTEVMVLAETIYLSVGALLFAGALIVIGIL</sequence>
<proteinExistence type="predicted"/>
<feature type="transmembrane region" description="Helical" evidence="1">
    <location>
        <begin position="43"/>
        <end position="66"/>
    </location>
</feature>
<gene>
    <name evidence="2" type="ORF">COV34_02480</name>
</gene>
<keyword evidence="1" id="KW-0472">Membrane</keyword>
<dbReference type="Proteomes" id="UP000231333">
    <property type="component" value="Unassembled WGS sequence"/>
</dbReference>
<accession>A0A2H0QUG8</accession>
<evidence type="ECO:0000313" key="2">
    <source>
        <dbReference type="EMBL" id="PIR37931.1"/>
    </source>
</evidence>
<reference evidence="2 3" key="1">
    <citation type="submission" date="2017-09" db="EMBL/GenBank/DDBJ databases">
        <title>Depth-based differentiation of microbial function through sediment-hosted aquifers and enrichment of novel symbionts in the deep terrestrial subsurface.</title>
        <authorList>
            <person name="Probst A.J."/>
            <person name="Ladd B."/>
            <person name="Jarett J.K."/>
            <person name="Geller-Mcgrath D.E."/>
            <person name="Sieber C.M."/>
            <person name="Emerson J.B."/>
            <person name="Anantharaman K."/>
            <person name="Thomas B.C."/>
            <person name="Malmstrom R."/>
            <person name="Stieglmeier M."/>
            <person name="Klingl A."/>
            <person name="Woyke T."/>
            <person name="Ryan C.M."/>
            <person name="Banfield J.F."/>
        </authorList>
    </citation>
    <scope>NUCLEOTIDE SEQUENCE [LARGE SCALE GENOMIC DNA]</scope>
    <source>
        <strain evidence="2">CG10_big_fil_rev_8_21_14_0_10_42_12</strain>
    </source>
</reference>
<comment type="caution">
    <text evidence="2">The sequence shown here is derived from an EMBL/GenBank/DDBJ whole genome shotgun (WGS) entry which is preliminary data.</text>
</comment>
<evidence type="ECO:0000256" key="1">
    <source>
        <dbReference type="SAM" id="Phobius"/>
    </source>
</evidence>
<dbReference type="AlphaFoldDB" id="A0A2H0QUG8"/>
<feature type="transmembrane region" description="Helical" evidence="1">
    <location>
        <begin position="12"/>
        <end position="31"/>
    </location>
</feature>
<keyword evidence="1" id="KW-0812">Transmembrane</keyword>